<keyword evidence="3" id="KW-1185">Reference proteome</keyword>
<feature type="transmembrane region" description="Helical" evidence="1">
    <location>
        <begin position="71"/>
        <end position="90"/>
    </location>
</feature>
<comment type="caution">
    <text evidence="2">The sequence shown here is derived from an EMBL/GenBank/DDBJ whole genome shotgun (WGS) entry which is preliminary data.</text>
</comment>
<proteinExistence type="predicted"/>
<name>A0A7W7K4R8_9SPHN</name>
<dbReference type="EMBL" id="JACHLN010000004">
    <property type="protein sequence ID" value="MBB4840968.1"/>
    <property type="molecule type" value="Genomic_DNA"/>
</dbReference>
<gene>
    <name evidence="2" type="ORF">HNP52_004065</name>
</gene>
<reference evidence="2 3" key="1">
    <citation type="submission" date="2020-08" db="EMBL/GenBank/DDBJ databases">
        <title>Functional genomics of gut bacteria from endangered species of beetles.</title>
        <authorList>
            <person name="Carlos-Shanley C."/>
        </authorList>
    </citation>
    <scope>NUCLEOTIDE SEQUENCE [LARGE SCALE GENOMIC DNA]</scope>
    <source>
        <strain evidence="2 3">S00224</strain>
    </source>
</reference>
<evidence type="ECO:0000313" key="3">
    <source>
        <dbReference type="Proteomes" id="UP000575241"/>
    </source>
</evidence>
<keyword evidence="1" id="KW-0472">Membrane</keyword>
<dbReference type="Proteomes" id="UP000575241">
    <property type="component" value="Unassembled WGS sequence"/>
</dbReference>
<evidence type="ECO:0000256" key="1">
    <source>
        <dbReference type="SAM" id="Phobius"/>
    </source>
</evidence>
<organism evidence="2 3">
    <name type="scientific">Sphingomonas kyeonggiensis</name>
    <dbReference type="NCBI Taxonomy" id="1268553"/>
    <lineage>
        <taxon>Bacteria</taxon>
        <taxon>Pseudomonadati</taxon>
        <taxon>Pseudomonadota</taxon>
        <taxon>Alphaproteobacteria</taxon>
        <taxon>Sphingomonadales</taxon>
        <taxon>Sphingomonadaceae</taxon>
        <taxon>Sphingomonas</taxon>
    </lineage>
</organism>
<sequence>MKPYLLTALGSLLWLIFLAAGIRELLSYGLYVRGELDQGVVALLVVPPLLIAGTVALGLRANRGNVPARLIVASTLVAAFGFLLCLSALLRGA</sequence>
<accession>A0A7W7K4R8</accession>
<protein>
    <submittedName>
        <fullName evidence="2">Uncharacterized protein</fullName>
    </submittedName>
</protein>
<dbReference type="AlphaFoldDB" id="A0A7W7K4R8"/>
<evidence type="ECO:0000313" key="2">
    <source>
        <dbReference type="EMBL" id="MBB4840968.1"/>
    </source>
</evidence>
<feature type="transmembrane region" description="Helical" evidence="1">
    <location>
        <begin position="40"/>
        <end position="59"/>
    </location>
</feature>
<keyword evidence="1" id="KW-0812">Transmembrane</keyword>
<dbReference type="RefSeq" id="WP_184169855.1">
    <property type="nucleotide sequence ID" value="NZ_JACHLN010000004.1"/>
</dbReference>
<keyword evidence="1" id="KW-1133">Transmembrane helix</keyword>